<feature type="region of interest" description="Disordered" evidence="1">
    <location>
        <begin position="197"/>
        <end position="235"/>
    </location>
</feature>
<feature type="signal peptide" evidence="2">
    <location>
        <begin position="1"/>
        <end position="20"/>
    </location>
</feature>
<evidence type="ECO:0000256" key="2">
    <source>
        <dbReference type="SAM" id="SignalP"/>
    </source>
</evidence>
<dbReference type="Proteomes" id="UP000821846">
    <property type="component" value="Unassembled WGS sequence"/>
</dbReference>
<evidence type="ECO:0008006" key="5">
    <source>
        <dbReference type="Google" id="ProtNLM"/>
    </source>
</evidence>
<sequence length="235" mass="26411">MKKLRWFAITLFLLSVAVYALNQNQIRRKTDQTIPKISMDQDEIQVSVKDPEKVWKKGITAYDEKDGDITDSLVIESVSTFLEKGRRLVSYAAFDRDGHVAKASRQLIYTDYHSPKISCAKPFSFPVGTQDILDSVYATDCIDGDISNKVEITGDSVFFLNIAGEYEIWLQVTNSCGDMVTVPVTLEMVDYRQQTERTKRAEAAKQTERTNLTEKATEETGQKETEGAENGTKAG</sequence>
<evidence type="ECO:0000256" key="1">
    <source>
        <dbReference type="SAM" id="MobiDB-lite"/>
    </source>
</evidence>
<dbReference type="EMBL" id="JAAWUZ010000062">
    <property type="protein sequence ID" value="NSG31166.1"/>
    <property type="molecule type" value="Genomic_DNA"/>
</dbReference>
<feature type="chain" id="PRO_5046246813" description="Pesticidal crystal protein Cry22Aa Ig-like domain-containing protein" evidence="2">
    <location>
        <begin position="21"/>
        <end position="235"/>
    </location>
</feature>
<reference evidence="3 4" key="1">
    <citation type="journal article" date="2020" name="Cell Host Microbe">
        <title>Functional and Genomic Variation between Human-Derived Isolates of Lachnospiraceae Reveals Inter- and Intra-Species Diversity.</title>
        <authorList>
            <person name="Sorbara M.T."/>
            <person name="Littmann E.R."/>
            <person name="Fontana E."/>
            <person name="Moody T.U."/>
            <person name="Kohout C.E."/>
            <person name="Gjonbalaj M."/>
            <person name="Eaton V."/>
            <person name="Seok R."/>
            <person name="Leiner I.M."/>
            <person name="Pamer E.G."/>
        </authorList>
    </citation>
    <scope>NUCLEOTIDE SEQUENCE [LARGE SCALE GENOMIC DNA]</scope>
    <source>
        <strain evidence="3 4">MSK.14.16</strain>
    </source>
</reference>
<dbReference type="RefSeq" id="WP_147631986.1">
    <property type="nucleotide sequence ID" value="NZ_JAAWUU010000059.1"/>
</dbReference>
<evidence type="ECO:0000313" key="3">
    <source>
        <dbReference type="EMBL" id="NSG31166.1"/>
    </source>
</evidence>
<name>A0ABX2H2G1_9FIRM</name>
<keyword evidence="2" id="KW-0732">Signal</keyword>
<gene>
    <name evidence="3" type="ORF">HFM93_13015</name>
</gene>
<evidence type="ECO:0000313" key="4">
    <source>
        <dbReference type="Proteomes" id="UP000821846"/>
    </source>
</evidence>
<dbReference type="Gene3D" id="2.60.40.10">
    <property type="entry name" value="Immunoglobulins"/>
    <property type="match status" value="2"/>
</dbReference>
<comment type="caution">
    <text evidence="3">The sequence shown here is derived from an EMBL/GenBank/DDBJ whole genome shotgun (WGS) entry which is preliminary data.</text>
</comment>
<protein>
    <recommendedName>
        <fullName evidence="5">Pesticidal crystal protein Cry22Aa Ig-like domain-containing protein</fullName>
    </recommendedName>
</protein>
<organism evidence="3 4">
    <name type="scientific">Faecalicatena fissicatena</name>
    <dbReference type="NCBI Taxonomy" id="290055"/>
    <lineage>
        <taxon>Bacteria</taxon>
        <taxon>Bacillati</taxon>
        <taxon>Bacillota</taxon>
        <taxon>Clostridia</taxon>
        <taxon>Lachnospirales</taxon>
        <taxon>Lachnospiraceae</taxon>
        <taxon>Faecalicatena</taxon>
    </lineage>
</organism>
<proteinExistence type="predicted"/>
<keyword evidence="4" id="KW-1185">Reference proteome</keyword>
<feature type="compositionally biased region" description="Basic and acidic residues" evidence="1">
    <location>
        <begin position="197"/>
        <end position="226"/>
    </location>
</feature>
<accession>A0ABX2H2G1</accession>
<dbReference type="InterPro" id="IPR013783">
    <property type="entry name" value="Ig-like_fold"/>
</dbReference>